<name>A0ABU3SVB0_9ALTE</name>
<keyword evidence="1" id="KW-0472">Membrane</keyword>
<feature type="domain" description="TonB-dependent receptor plug" evidence="3">
    <location>
        <begin position="59"/>
        <end position="155"/>
    </location>
</feature>
<comment type="similarity">
    <text evidence="1">Belongs to the TonB-dependent receptor family.</text>
</comment>
<evidence type="ECO:0000256" key="2">
    <source>
        <dbReference type="SAM" id="SignalP"/>
    </source>
</evidence>
<keyword evidence="1" id="KW-0813">Transport</keyword>
<dbReference type="InterPro" id="IPR037066">
    <property type="entry name" value="Plug_dom_sf"/>
</dbReference>
<evidence type="ECO:0000256" key="1">
    <source>
        <dbReference type="PROSITE-ProRule" id="PRU01360"/>
    </source>
</evidence>
<dbReference type="SUPFAM" id="SSF56935">
    <property type="entry name" value="Porins"/>
    <property type="match status" value="1"/>
</dbReference>
<dbReference type="EMBL" id="JAWDIO010000002">
    <property type="protein sequence ID" value="MDU0353932.1"/>
    <property type="molecule type" value="Genomic_DNA"/>
</dbReference>
<feature type="signal peptide" evidence="2">
    <location>
        <begin position="1"/>
        <end position="22"/>
    </location>
</feature>
<keyword evidence="1" id="KW-0998">Cell outer membrane</keyword>
<comment type="subcellular location">
    <subcellularLocation>
        <location evidence="1">Cell outer membrane</location>
        <topology evidence="1">Multi-pass membrane protein</topology>
    </subcellularLocation>
</comment>
<dbReference type="InterPro" id="IPR039426">
    <property type="entry name" value="TonB-dep_rcpt-like"/>
</dbReference>
<proteinExistence type="inferred from homology"/>
<dbReference type="PANTHER" id="PTHR32552:SF74">
    <property type="entry name" value="HYDROXAMATE SIDEROPHORE RECEPTOR FHUE"/>
    <property type="match status" value="1"/>
</dbReference>
<gene>
    <name evidence="4" type="ORF">RS130_08315</name>
</gene>
<dbReference type="Gene3D" id="2.170.130.10">
    <property type="entry name" value="TonB-dependent receptor, plug domain"/>
    <property type="match status" value="1"/>
</dbReference>
<evidence type="ECO:0000313" key="4">
    <source>
        <dbReference type="EMBL" id="MDU0353932.1"/>
    </source>
</evidence>
<dbReference type="InterPro" id="IPR012910">
    <property type="entry name" value="Plug_dom"/>
</dbReference>
<reference evidence="4 5" key="1">
    <citation type="submission" date="2023-10" db="EMBL/GenBank/DDBJ databases">
        <title>Glaciecola aquimarina strain GGW-M5 nov., isolated from a coastal seawater.</title>
        <authorList>
            <person name="Bayburt H."/>
            <person name="Kim J.M."/>
            <person name="Choi B.J."/>
            <person name="Jeon C.O."/>
        </authorList>
    </citation>
    <scope>NUCLEOTIDE SEQUENCE [LARGE SCALE GENOMIC DNA]</scope>
    <source>
        <strain evidence="4 5">KCTC 32108</strain>
    </source>
</reference>
<evidence type="ECO:0000259" key="3">
    <source>
        <dbReference type="Pfam" id="PF07715"/>
    </source>
</evidence>
<keyword evidence="1" id="KW-1134">Transmembrane beta strand</keyword>
<comment type="caution">
    <text evidence="4">The sequence shown here is derived from an EMBL/GenBank/DDBJ whole genome shotgun (WGS) entry which is preliminary data.</text>
</comment>
<dbReference type="RefSeq" id="WP_316025568.1">
    <property type="nucleotide sequence ID" value="NZ_JAWDIO010000002.1"/>
</dbReference>
<keyword evidence="2" id="KW-0732">Signal</keyword>
<sequence>MHLFNKITLGLLATVTVGVAVAEEASSKTESEETSVERIRVYGEQGISNSATKLGLSMADTPQTVTVVARPQIEDFSLTSINDVLAFTPGVTVEDIETDRTYYTARGFDIVNFQFDSVGVPFSSGLADGHQDSAIFEQVEVVKGAAGLITGLANPSATVNYIRKRPTQDTSASVALSLGDNARGRVEGMYLVPLLIL</sequence>
<keyword evidence="4" id="KW-0675">Receptor</keyword>
<feature type="chain" id="PRO_5047415612" evidence="2">
    <location>
        <begin position="23"/>
        <end position="197"/>
    </location>
</feature>
<dbReference type="Pfam" id="PF07715">
    <property type="entry name" value="Plug"/>
    <property type="match status" value="1"/>
</dbReference>
<dbReference type="PROSITE" id="PS52016">
    <property type="entry name" value="TONB_DEPENDENT_REC_3"/>
    <property type="match status" value="1"/>
</dbReference>
<organism evidence="4 5">
    <name type="scientific">Paraglaciecola aquimarina</name>
    <dbReference type="NCBI Taxonomy" id="1235557"/>
    <lineage>
        <taxon>Bacteria</taxon>
        <taxon>Pseudomonadati</taxon>
        <taxon>Pseudomonadota</taxon>
        <taxon>Gammaproteobacteria</taxon>
        <taxon>Alteromonadales</taxon>
        <taxon>Alteromonadaceae</taxon>
        <taxon>Paraglaciecola</taxon>
    </lineage>
</organism>
<protein>
    <submittedName>
        <fullName evidence="4">TonB-dependent receptor plug domain-containing protein</fullName>
    </submittedName>
</protein>
<evidence type="ECO:0000313" key="5">
    <source>
        <dbReference type="Proteomes" id="UP001247805"/>
    </source>
</evidence>
<accession>A0ABU3SVB0</accession>
<dbReference type="Proteomes" id="UP001247805">
    <property type="component" value="Unassembled WGS sequence"/>
</dbReference>
<keyword evidence="1" id="KW-0812">Transmembrane</keyword>
<keyword evidence="5" id="KW-1185">Reference proteome</keyword>
<dbReference type="PANTHER" id="PTHR32552">
    <property type="entry name" value="FERRICHROME IRON RECEPTOR-RELATED"/>
    <property type="match status" value="1"/>
</dbReference>